<name>A0A7R8GZ99_LEPSM</name>
<accession>A0A7R8GZ99</accession>
<dbReference type="Pfam" id="PF03184">
    <property type="entry name" value="DDE_1"/>
    <property type="match status" value="1"/>
</dbReference>
<dbReference type="GO" id="GO:0003676">
    <property type="term" value="F:nucleic acid binding"/>
    <property type="evidence" value="ECO:0007669"/>
    <property type="project" value="InterPro"/>
</dbReference>
<sequence>MNSEIFSYQYLPFFIRQRRCSKYRQDLLTLDNHESHTSLKAITNVKGNGIVILTLPPHTSHRLQPLDRKVYRPMKRCYNNVCDDWLRSHPGRQITIYEIAELTARVHTVAVTPTNIISKLQVTGISPSTMTSFRIMLNYLRMLQTALSANP</sequence>
<dbReference type="EMBL" id="HG994580">
    <property type="protein sequence ID" value="CAF2750523.1"/>
    <property type="molecule type" value="Genomic_DNA"/>
</dbReference>
<evidence type="ECO:0000259" key="1">
    <source>
        <dbReference type="Pfam" id="PF03184"/>
    </source>
</evidence>
<evidence type="ECO:0000313" key="3">
    <source>
        <dbReference type="Proteomes" id="UP000675881"/>
    </source>
</evidence>
<proteinExistence type="predicted"/>
<reference evidence="2" key="1">
    <citation type="submission" date="2021-02" db="EMBL/GenBank/DDBJ databases">
        <authorList>
            <person name="Bekaert M."/>
        </authorList>
    </citation>
    <scope>NUCLEOTIDE SEQUENCE</scope>
    <source>
        <strain evidence="2">IoA-00</strain>
    </source>
</reference>
<keyword evidence="3" id="KW-1185">Reference proteome</keyword>
<dbReference type="Proteomes" id="UP000675881">
    <property type="component" value="Chromosome 1"/>
</dbReference>
<dbReference type="InterPro" id="IPR004875">
    <property type="entry name" value="DDE_SF_endonuclease_dom"/>
</dbReference>
<gene>
    <name evidence="2" type="ORF">LSAA_912</name>
</gene>
<feature type="domain" description="DDE-1" evidence="1">
    <location>
        <begin position="3"/>
        <end position="86"/>
    </location>
</feature>
<organism evidence="2 3">
    <name type="scientific">Lepeophtheirus salmonis</name>
    <name type="common">Salmon louse</name>
    <name type="synonym">Caligus salmonis</name>
    <dbReference type="NCBI Taxonomy" id="72036"/>
    <lineage>
        <taxon>Eukaryota</taxon>
        <taxon>Metazoa</taxon>
        <taxon>Ecdysozoa</taxon>
        <taxon>Arthropoda</taxon>
        <taxon>Crustacea</taxon>
        <taxon>Multicrustacea</taxon>
        <taxon>Hexanauplia</taxon>
        <taxon>Copepoda</taxon>
        <taxon>Siphonostomatoida</taxon>
        <taxon>Caligidae</taxon>
        <taxon>Lepeophtheirus</taxon>
    </lineage>
</organism>
<dbReference type="OrthoDB" id="6377204at2759"/>
<protein>
    <submittedName>
        <fullName evidence="2">(salmon louse) hypothetical protein</fullName>
    </submittedName>
</protein>
<evidence type="ECO:0000313" key="2">
    <source>
        <dbReference type="EMBL" id="CAF2750523.1"/>
    </source>
</evidence>
<dbReference type="AlphaFoldDB" id="A0A7R8GZ99"/>